<feature type="transmembrane region" description="Helical" evidence="2">
    <location>
        <begin position="20"/>
        <end position="44"/>
    </location>
</feature>
<keyword evidence="2" id="KW-0812">Transmembrane</keyword>
<feature type="region of interest" description="Disordered" evidence="1">
    <location>
        <begin position="699"/>
        <end position="724"/>
    </location>
</feature>
<comment type="caution">
    <text evidence="3">The sequence shown here is derived from an EMBL/GenBank/DDBJ whole genome shotgun (WGS) entry which is preliminary data.</text>
</comment>
<name>A0ABQ9GR68_9NEOP</name>
<evidence type="ECO:0000256" key="1">
    <source>
        <dbReference type="SAM" id="MobiDB-lite"/>
    </source>
</evidence>
<keyword evidence="2" id="KW-1133">Transmembrane helix</keyword>
<evidence type="ECO:0000256" key="2">
    <source>
        <dbReference type="SAM" id="Phobius"/>
    </source>
</evidence>
<accession>A0ABQ9GR68</accession>
<gene>
    <name evidence="3" type="ORF">PR048_025394</name>
</gene>
<keyword evidence="4" id="KW-1185">Reference proteome</keyword>
<protein>
    <submittedName>
        <fullName evidence="3">Uncharacterized protein</fullName>
    </submittedName>
</protein>
<proteinExistence type="predicted"/>
<evidence type="ECO:0000313" key="4">
    <source>
        <dbReference type="Proteomes" id="UP001159363"/>
    </source>
</evidence>
<organism evidence="3 4">
    <name type="scientific">Dryococelus australis</name>
    <dbReference type="NCBI Taxonomy" id="614101"/>
    <lineage>
        <taxon>Eukaryota</taxon>
        <taxon>Metazoa</taxon>
        <taxon>Ecdysozoa</taxon>
        <taxon>Arthropoda</taxon>
        <taxon>Hexapoda</taxon>
        <taxon>Insecta</taxon>
        <taxon>Pterygota</taxon>
        <taxon>Neoptera</taxon>
        <taxon>Polyneoptera</taxon>
        <taxon>Phasmatodea</taxon>
        <taxon>Verophasmatodea</taxon>
        <taxon>Anareolatae</taxon>
        <taxon>Phasmatidae</taxon>
        <taxon>Eurycanthinae</taxon>
        <taxon>Dryococelus</taxon>
    </lineage>
</organism>
<dbReference type="Proteomes" id="UP001159363">
    <property type="component" value="Chromosome 9"/>
</dbReference>
<reference evidence="3 4" key="1">
    <citation type="submission" date="2023-02" db="EMBL/GenBank/DDBJ databases">
        <title>LHISI_Scaffold_Assembly.</title>
        <authorList>
            <person name="Stuart O.P."/>
            <person name="Cleave R."/>
            <person name="Magrath M.J.L."/>
            <person name="Mikheyev A.S."/>
        </authorList>
    </citation>
    <scope>NUCLEOTIDE SEQUENCE [LARGE SCALE GENOMIC DNA]</scope>
    <source>
        <strain evidence="3">Daus_M_001</strain>
        <tissue evidence="3">Leg muscle</tissue>
    </source>
</reference>
<keyword evidence="2" id="KW-0472">Membrane</keyword>
<evidence type="ECO:0000313" key="3">
    <source>
        <dbReference type="EMBL" id="KAJ8874534.1"/>
    </source>
</evidence>
<dbReference type="EMBL" id="JARBHB010000010">
    <property type="protein sequence ID" value="KAJ8874534.1"/>
    <property type="molecule type" value="Genomic_DNA"/>
</dbReference>
<sequence length="724" mass="81446">MRKTRGCRDEMPARMFSVLVAWRMACFALSFPFAVTATVVILFMEGSPRGLMAPVHQSLQPLNTENTSLGTKPFEITSVFSSSLPPGATQNSYLIGAFFSWRHRALGLSRQVTNFSELYLSIRIRPTPVSTTSCSDLKLVCALPETLRPSGITKIKFAMRFPPGLFYDFLVRMLHGVFGLDLGGFNSEVLRADEVWSSVGMKGWRKREIPEKTRRPTLSRGTINTCEIPVTRPGIEPGSPWWEASGLTARPPRPHEVFRKTIKCVIPEMIYLQVLLKKCKDTVNERGLDESGVDPVNQRSSTTSTVSFVSPGSRQPREPSHDFSSTRSKQPFKMWLDSPRGDHPPPPSFILRLHETSARAKHQLSPRGQGVGGRDQPITPPAPWQQHLPNYCSCLTMHVTRLSPGCSNNYPELATMYLDNTDVREHFCTTPHISKVESRTIEKVRSRFETRKVFNQQGGLKVPSQGEQIRRDSDHCRRWLLLTSRYLERNLHVNGAAASWVRFLAESLPDFRMWETCRAMPLVGSPIPPLFHFGAAPYSLIASPSSAVKTTVLKASKISSLTHFIAEILKPMTAQDSVCSFRSFQFLANDNADRLKITEPCISLARAFRPPFPVSVSARTCSVSSPAELHRTSSDDLCRAHLEIFLWSHASSQDAGWRNLLWGNGKIPRKLADQWHRSARFPRAKIRGRLRWGIDPSSPRWEASSLTTTPLRAGNARQQHRVHC</sequence>
<feature type="compositionally biased region" description="Low complexity" evidence="1">
    <location>
        <begin position="300"/>
        <end position="310"/>
    </location>
</feature>
<feature type="region of interest" description="Disordered" evidence="1">
    <location>
        <begin position="287"/>
        <end position="380"/>
    </location>
</feature>